<accession>A0A6A6YSF3</accession>
<dbReference type="Proteomes" id="UP000504636">
    <property type="component" value="Unplaced"/>
</dbReference>
<protein>
    <submittedName>
        <fullName evidence="1 3">Uncharacterized protein</fullName>
    </submittedName>
</protein>
<reference evidence="3" key="3">
    <citation type="submission" date="2025-04" db="UniProtKB">
        <authorList>
            <consortium name="RefSeq"/>
        </authorList>
    </citation>
    <scope>IDENTIFICATION</scope>
    <source>
        <strain evidence="3">CBS 304.34</strain>
    </source>
</reference>
<evidence type="ECO:0000313" key="1">
    <source>
        <dbReference type="EMBL" id="KAF2811711.1"/>
    </source>
</evidence>
<evidence type="ECO:0000313" key="3">
    <source>
        <dbReference type="RefSeq" id="XP_033578675.1"/>
    </source>
</evidence>
<proteinExistence type="predicted"/>
<name>A0A6A6YSF3_9PEZI</name>
<dbReference type="GeneID" id="54454874"/>
<dbReference type="RefSeq" id="XP_033578675.1">
    <property type="nucleotide sequence ID" value="XM_033713981.1"/>
</dbReference>
<keyword evidence="2" id="KW-1185">Reference proteome</keyword>
<dbReference type="EMBL" id="MU003698">
    <property type="protein sequence ID" value="KAF2811711.1"/>
    <property type="molecule type" value="Genomic_DNA"/>
</dbReference>
<sequence>MLAPPCPARAAGPCLQHLVSQPLKRPGLISRLPTASAACSLIRLPPLPHSLYPSLLLRLHSPTQLHTFDSPLHRSTPPAWIAISPGNTPRHRLLAQATAASRERETVFLAPQHSTALAIYHHTYTNKSGLALSRVQPTSQLALHLTSALLLCQQPAERALMPLLS</sequence>
<evidence type="ECO:0000313" key="2">
    <source>
        <dbReference type="Proteomes" id="UP000504636"/>
    </source>
</evidence>
<organism evidence="1">
    <name type="scientific">Mytilinidion resinicola</name>
    <dbReference type="NCBI Taxonomy" id="574789"/>
    <lineage>
        <taxon>Eukaryota</taxon>
        <taxon>Fungi</taxon>
        <taxon>Dikarya</taxon>
        <taxon>Ascomycota</taxon>
        <taxon>Pezizomycotina</taxon>
        <taxon>Dothideomycetes</taxon>
        <taxon>Pleosporomycetidae</taxon>
        <taxon>Mytilinidiales</taxon>
        <taxon>Mytilinidiaceae</taxon>
        <taxon>Mytilinidion</taxon>
    </lineage>
</organism>
<gene>
    <name evidence="1 3" type="ORF">BDZ99DRAFT_279680</name>
</gene>
<dbReference type="AlphaFoldDB" id="A0A6A6YSF3"/>
<reference evidence="3" key="2">
    <citation type="submission" date="2020-04" db="EMBL/GenBank/DDBJ databases">
        <authorList>
            <consortium name="NCBI Genome Project"/>
        </authorList>
    </citation>
    <scope>NUCLEOTIDE SEQUENCE</scope>
    <source>
        <strain evidence="3">CBS 304.34</strain>
    </source>
</reference>
<reference evidence="1 3" key="1">
    <citation type="journal article" date="2020" name="Stud. Mycol.">
        <title>101 Dothideomycetes genomes: a test case for predicting lifestyles and emergence of pathogens.</title>
        <authorList>
            <person name="Haridas S."/>
            <person name="Albert R."/>
            <person name="Binder M."/>
            <person name="Bloem J."/>
            <person name="Labutti K."/>
            <person name="Salamov A."/>
            <person name="Andreopoulos B."/>
            <person name="Baker S."/>
            <person name="Barry K."/>
            <person name="Bills G."/>
            <person name="Bluhm B."/>
            <person name="Cannon C."/>
            <person name="Castanera R."/>
            <person name="Culley D."/>
            <person name="Daum C."/>
            <person name="Ezra D."/>
            <person name="Gonzalez J."/>
            <person name="Henrissat B."/>
            <person name="Kuo A."/>
            <person name="Liang C."/>
            <person name="Lipzen A."/>
            <person name="Lutzoni F."/>
            <person name="Magnuson J."/>
            <person name="Mondo S."/>
            <person name="Nolan M."/>
            <person name="Ohm R."/>
            <person name="Pangilinan J."/>
            <person name="Park H.-J."/>
            <person name="Ramirez L."/>
            <person name="Alfaro M."/>
            <person name="Sun H."/>
            <person name="Tritt A."/>
            <person name="Yoshinaga Y."/>
            <person name="Zwiers L.-H."/>
            <person name="Turgeon B."/>
            <person name="Goodwin S."/>
            <person name="Spatafora J."/>
            <person name="Crous P."/>
            <person name="Grigoriev I."/>
        </authorList>
    </citation>
    <scope>NUCLEOTIDE SEQUENCE</scope>
    <source>
        <strain evidence="1 3">CBS 304.34</strain>
    </source>
</reference>